<feature type="transmembrane region" description="Helical" evidence="9">
    <location>
        <begin position="130"/>
        <end position="151"/>
    </location>
</feature>
<dbReference type="AlphaFoldDB" id="A0A4R6VTP0"/>
<evidence type="ECO:0000256" key="5">
    <source>
        <dbReference type="ARBA" id="ARBA00022692"/>
    </source>
</evidence>
<feature type="domain" description="Tripartite ATP-independent periplasmic transporters DctQ component" evidence="10">
    <location>
        <begin position="26"/>
        <end position="152"/>
    </location>
</feature>
<evidence type="ECO:0000313" key="11">
    <source>
        <dbReference type="EMBL" id="TDQ66046.1"/>
    </source>
</evidence>
<dbReference type="InterPro" id="IPR007387">
    <property type="entry name" value="TRAP_DctQ"/>
</dbReference>
<dbReference type="EMBL" id="SNYR01000001">
    <property type="protein sequence ID" value="TDQ66046.1"/>
    <property type="molecule type" value="Genomic_DNA"/>
</dbReference>
<dbReference type="GO" id="GO:0015740">
    <property type="term" value="P:C4-dicarboxylate transport"/>
    <property type="evidence" value="ECO:0007669"/>
    <property type="project" value="TreeGrafter"/>
</dbReference>
<proteinExistence type="inferred from homology"/>
<keyword evidence="12" id="KW-1185">Reference proteome</keyword>
<keyword evidence="3" id="KW-1003">Cell membrane</keyword>
<feature type="transmembrane region" description="Helical" evidence="9">
    <location>
        <begin position="21"/>
        <end position="38"/>
    </location>
</feature>
<sequence>MIMIAKTIDGINAVAEFVCHRLLELIVCVTFLQVVMRYVFSNPTKWSEETAMICLVWYGMIAAAICVRRHQHIAITFFRDLAGPRIARFLDIAAQVAAFIFALVLIYSGLKLTELTGAVKLPASGFPKSTLYMSALAGGALICLNVIANLITNSLDLPGFQEGSTSA</sequence>
<keyword evidence="4 9" id="KW-0997">Cell inner membrane</keyword>
<accession>A0A4R6VTP0</accession>
<comment type="similarity">
    <text evidence="8 9">Belongs to the TRAP transporter small permease family.</text>
</comment>
<evidence type="ECO:0000256" key="9">
    <source>
        <dbReference type="RuleBase" id="RU369079"/>
    </source>
</evidence>
<dbReference type="RefSeq" id="WP_166638827.1">
    <property type="nucleotide sequence ID" value="NZ_SNYR01000001.1"/>
</dbReference>
<dbReference type="InterPro" id="IPR055348">
    <property type="entry name" value="DctQ"/>
</dbReference>
<evidence type="ECO:0000256" key="8">
    <source>
        <dbReference type="ARBA" id="ARBA00038436"/>
    </source>
</evidence>
<gene>
    <name evidence="11" type="ORF">ATL17_0031</name>
</gene>
<reference evidence="11 12" key="1">
    <citation type="submission" date="2019-03" db="EMBL/GenBank/DDBJ databases">
        <title>Genomic Encyclopedia of Type Strains, Phase III (KMG-III): the genomes of soil and plant-associated and newly described type strains.</title>
        <authorList>
            <person name="Whitman W."/>
        </authorList>
    </citation>
    <scope>NUCLEOTIDE SEQUENCE [LARGE SCALE GENOMIC DNA]</scope>
    <source>
        <strain evidence="11 12">CGMCC 1.7002</strain>
    </source>
</reference>
<feature type="transmembrane region" description="Helical" evidence="9">
    <location>
        <begin position="50"/>
        <end position="68"/>
    </location>
</feature>
<comment type="function">
    <text evidence="9">Part of the tripartite ATP-independent periplasmic (TRAP) transport system.</text>
</comment>
<dbReference type="GO" id="GO:0005886">
    <property type="term" value="C:plasma membrane"/>
    <property type="evidence" value="ECO:0007669"/>
    <property type="project" value="UniProtKB-SubCell"/>
</dbReference>
<keyword evidence="6 9" id="KW-1133">Transmembrane helix</keyword>
<evidence type="ECO:0000256" key="2">
    <source>
        <dbReference type="ARBA" id="ARBA00022448"/>
    </source>
</evidence>
<keyword evidence="2 9" id="KW-0813">Transport</keyword>
<comment type="subunit">
    <text evidence="9">The complex comprises the extracytoplasmic solute receptor protein and the two transmembrane proteins.</text>
</comment>
<comment type="subcellular location">
    <subcellularLocation>
        <location evidence="1 9">Cell inner membrane</location>
        <topology evidence="1 9">Multi-pass membrane protein</topology>
    </subcellularLocation>
</comment>
<evidence type="ECO:0000256" key="3">
    <source>
        <dbReference type="ARBA" id="ARBA00022475"/>
    </source>
</evidence>
<feature type="transmembrane region" description="Helical" evidence="9">
    <location>
        <begin position="89"/>
        <end position="110"/>
    </location>
</feature>
<name>A0A4R6VTP0_9HYPH</name>
<evidence type="ECO:0000256" key="1">
    <source>
        <dbReference type="ARBA" id="ARBA00004429"/>
    </source>
</evidence>
<dbReference type="GO" id="GO:0022857">
    <property type="term" value="F:transmembrane transporter activity"/>
    <property type="evidence" value="ECO:0007669"/>
    <property type="project" value="UniProtKB-UniRule"/>
</dbReference>
<dbReference type="Proteomes" id="UP000295391">
    <property type="component" value="Unassembled WGS sequence"/>
</dbReference>
<keyword evidence="5 9" id="KW-0812">Transmembrane</keyword>
<protein>
    <recommendedName>
        <fullName evidence="9">TRAP transporter small permease protein</fullName>
    </recommendedName>
</protein>
<evidence type="ECO:0000256" key="7">
    <source>
        <dbReference type="ARBA" id="ARBA00023136"/>
    </source>
</evidence>
<dbReference type="PANTHER" id="PTHR35011:SF2">
    <property type="entry name" value="2,3-DIKETO-L-GULONATE TRAP TRANSPORTER SMALL PERMEASE PROTEIN YIAM"/>
    <property type="match status" value="1"/>
</dbReference>
<comment type="caution">
    <text evidence="11">The sequence shown here is derived from an EMBL/GenBank/DDBJ whole genome shotgun (WGS) entry which is preliminary data.</text>
</comment>
<evidence type="ECO:0000259" key="10">
    <source>
        <dbReference type="Pfam" id="PF04290"/>
    </source>
</evidence>
<dbReference type="Pfam" id="PF04290">
    <property type="entry name" value="DctQ"/>
    <property type="match status" value="1"/>
</dbReference>
<dbReference type="PANTHER" id="PTHR35011">
    <property type="entry name" value="2,3-DIKETO-L-GULONATE TRAP TRANSPORTER SMALL PERMEASE PROTEIN YIAM"/>
    <property type="match status" value="1"/>
</dbReference>
<organism evidence="11 12">
    <name type="scientific">Maritalea mobilis</name>
    <dbReference type="NCBI Taxonomy" id="483324"/>
    <lineage>
        <taxon>Bacteria</taxon>
        <taxon>Pseudomonadati</taxon>
        <taxon>Pseudomonadota</taxon>
        <taxon>Alphaproteobacteria</taxon>
        <taxon>Hyphomicrobiales</taxon>
        <taxon>Devosiaceae</taxon>
        <taxon>Maritalea</taxon>
    </lineage>
</organism>
<evidence type="ECO:0000256" key="6">
    <source>
        <dbReference type="ARBA" id="ARBA00022989"/>
    </source>
</evidence>
<evidence type="ECO:0000313" key="12">
    <source>
        <dbReference type="Proteomes" id="UP000295391"/>
    </source>
</evidence>
<keyword evidence="7 9" id="KW-0472">Membrane</keyword>
<evidence type="ECO:0000256" key="4">
    <source>
        <dbReference type="ARBA" id="ARBA00022519"/>
    </source>
</evidence>